<reference evidence="5" key="1">
    <citation type="submission" date="2016-06" db="EMBL/GenBank/DDBJ databases">
        <authorList>
            <person name="Varghese N."/>
            <person name="Submissions Spin"/>
        </authorList>
    </citation>
    <scope>NUCLEOTIDE SEQUENCE [LARGE SCALE GENOMIC DNA]</scope>
    <source>
        <strain evidence="5">DSM 44815</strain>
    </source>
</reference>
<dbReference type="PANTHER" id="PTHR43046:SF14">
    <property type="entry name" value="MUTT_NUDIX FAMILY PROTEIN"/>
    <property type="match status" value="1"/>
</dbReference>
<dbReference type="PROSITE" id="PS00893">
    <property type="entry name" value="NUDIX_BOX"/>
    <property type="match status" value="1"/>
</dbReference>
<dbReference type="Pfam" id="PF00293">
    <property type="entry name" value="NUDIX"/>
    <property type="match status" value="1"/>
</dbReference>
<dbReference type="STRING" id="261654.GA0070611_2868"/>
<dbReference type="Gene3D" id="3.90.79.10">
    <property type="entry name" value="Nucleoside Triphosphate Pyrophosphohydrolase"/>
    <property type="match status" value="1"/>
</dbReference>
<name>A0A1A8ZLL4_9ACTN</name>
<evidence type="ECO:0000313" key="4">
    <source>
        <dbReference type="EMBL" id="SBT44975.1"/>
    </source>
</evidence>
<sequence length="179" mass="19112">MIPRARATGRALGYQLFYRLPVPLRRRLVRLAVPKYVVGAVTLVRDAEATGAGRILLLRQPPGYSWTLPAGLLQRGENPIVGAARELYEESGVRLSPDRLRPAVPNAVVHAKGWVDVVFETEVPASTTELAVDGAEVFEAAWHPLDDLPRLSRATANLLGHYGIGPAAGGTPPATAPGA</sequence>
<dbReference type="SUPFAM" id="SSF55811">
    <property type="entry name" value="Nudix"/>
    <property type="match status" value="1"/>
</dbReference>
<keyword evidence="5" id="KW-1185">Reference proteome</keyword>
<protein>
    <submittedName>
        <fullName evidence="4">ADP-ribose pyrophosphatase YjhB, NUDIX family</fullName>
    </submittedName>
</protein>
<dbReference type="InterPro" id="IPR020084">
    <property type="entry name" value="NUDIX_hydrolase_CS"/>
</dbReference>
<dbReference type="RefSeq" id="WP_091664068.1">
    <property type="nucleotide sequence ID" value="NZ_LT594323.1"/>
</dbReference>
<dbReference type="PANTHER" id="PTHR43046">
    <property type="entry name" value="GDP-MANNOSE MANNOSYL HYDROLASE"/>
    <property type="match status" value="1"/>
</dbReference>
<dbReference type="CDD" id="cd02883">
    <property type="entry name" value="NUDIX_Hydrolase"/>
    <property type="match status" value="1"/>
</dbReference>
<evidence type="ECO:0000259" key="3">
    <source>
        <dbReference type="PROSITE" id="PS51462"/>
    </source>
</evidence>
<dbReference type="PATRIC" id="fig|261654.4.peg.2917"/>
<dbReference type="PROSITE" id="PS51462">
    <property type="entry name" value="NUDIX"/>
    <property type="match status" value="1"/>
</dbReference>
<evidence type="ECO:0000256" key="1">
    <source>
        <dbReference type="ARBA" id="ARBA00001946"/>
    </source>
</evidence>
<evidence type="ECO:0000313" key="5">
    <source>
        <dbReference type="Proteomes" id="UP000199385"/>
    </source>
</evidence>
<dbReference type="GO" id="GO:0016787">
    <property type="term" value="F:hydrolase activity"/>
    <property type="evidence" value="ECO:0007669"/>
    <property type="project" value="UniProtKB-KW"/>
</dbReference>
<keyword evidence="2" id="KW-0378">Hydrolase</keyword>
<dbReference type="EMBL" id="LT594323">
    <property type="protein sequence ID" value="SBT44975.1"/>
    <property type="molecule type" value="Genomic_DNA"/>
</dbReference>
<comment type="cofactor">
    <cofactor evidence="1">
        <name>Mg(2+)</name>
        <dbReference type="ChEBI" id="CHEBI:18420"/>
    </cofactor>
</comment>
<dbReference type="OrthoDB" id="9804442at2"/>
<gene>
    <name evidence="4" type="ORF">GA0070611_2868</name>
</gene>
<dbReference type="InterPro" id="IPR015797">
    <property type="entry name" value="NUDIX_hydrolase-like_dom_sf"/>
</dbReference>
<dbReference type="Proteomes" id="UP000199385">
    <property type="component" value="Chromosome I"/>
</dbReference>
<feature type="domain" description="Nudix hydrolase" evidence="3">
    <location>
        <begin position="34"/>
        <end position="168"/>
    </location>
</feature>
<dbReference type="AlphaFoldDB" id="A0A1A8ZLL4"/>
<accession>A0A1A8ZLL4</accession>
<organism evidence="4 5">
    <name type="scientific">Micromonospora auratinigra</name>
    <dbReference type="NCBI Taxonomy" id="261654"/>
    <lineage>
        <taxon>Bacteria</taxon>
        <taxon>Bacillati</taxon>
        <taxon>Actinomycetota</taxon>
        <taxon>Actinomycetes</taxon>
        <taxon>Micromonosporales</taxon>
        <taxon>Micromonosporaceae</taxon>
        <taxon>Micromonospora</taxon>
    </lineage>
</organism>
<proteinExistence type="predicted"/>
<dbReference type="InterPro" id="IPR000086">
    <property type="entry name" value="NUDIX_hydrolase_dom"/>
</dbReference>
<evidence type="ECO:0000256" key="2">
    <source>
        <dbReference type="ARBA" id="ARBA00022801"/>
    </source>
</evidence>